<evidence type="ECO:0000259" key="1">
    <source>
        <dbReference type="SMART" id="SM00849"/>
    </source>
</evidence>
<dbReference type="Gene3D" id="3.60.15.10">
    <property type="entry name" value="Ribonuclease Z/Hydroxyacylglutathione hydrolase-like"/>
    <property type="match status" value="1"/>
</dbReference>
<dbReference type="SUPFAM" id="SSF56281">
    <property type="entry name" value="Metallo-hydrolase/oxidoreductase"/>
    <property type="match status" value="1"/>
</dbReference>
<dbReference type="PANTHER" id="PTHR42951">
    <property type="entry name" value="METALLO-BETA-LACTAMASE DOMAIN-CONTAINING"/>
    <property type="match status" value="1"/>
</dbReference>
<dbReference type="SMART" id="SM00849">
    <property type="entry name" value="Lactamase_B"/>
    <property type="match status" value="1"/>
</dbReference>
<keyword evidence="3" id="KW-1185">Reference proteome</keyword>
<evidence type="ECO:0000313" key="2">
    <source>
        <dbReference type="EMBL" id="KAE8312093.1"/>
    </source>
</evidence>
<dbReference type="EMBL" id="ML738336">
    <property type="protein sequence ID" value="KAE8312093.1"/>
    <property type="molecule type" value="Genomic_DNA"/>
</dbReference>
<sequence>MGLQHKVFFSKRASATRTGPTGADHLKWVPTSSTLIYGEKDAILVDTQLTTQAAEELADWVVASGRNLVAIYVTHSHGDHHFGSSALLKHFPSAKVLATKEVSSRMENEHSPERLQGLWNKLFPGQLPDNFASAEALERDEFDLEGEKLVVIRLGHTDCDETTALWVPSTDLLVAGDSVYGNTHPYMGESGTVKARLAWMAALDKLAALNPKVVIGGHSDPNSSFGPDAISETKTYFANFNRLVQESPTAEEVYTQMMQLYPARLNPGSLWGGAVLSKQEESGTV</sequence>
<dbReference type="InterPro" id="IPR001279">
    <property type="entry name" value="Metallo-B-lactamas"/>
</dbReference>
<dbReference type="Proteomes" id="UP000325433">
    <property type="component" value="Unassembled WGS sequence"/>
</dbReference>
<dbReference type="CDD" id="cd07739">
    <property type="entry name" value="metallo-hydrolase-like_MBL-fold"/>
    <property type="match status" value="1"/>
</dbReference>
<gene>
    <name evidence="2" type="ORF">BDV41DRAFT_307379</name>
</gene>
<dbReference type="InterPro" id="IPR050855">
    <property type="entry name" value="NDM-1-like"/>
</dbReference>
<evidence type="ECO:0000313" key="3">
    <source>
        <dbReference type="Proteomes" id="UP000325433"/>
    </source>
</evidence>
<protein>
    <submittedName>
        <fullName evidence="2">Beta-lactamase-like protein</fullName>
    </submittedName>
</protein>
<dbReference type="Pfam" id="PF00753">
    <property type="entry name" value="Lactamase_B"/>
    <property type="match status" value="1"/>
</dbReference>
<reference evidence="3" key="1">
    <citation type="submission" date="2019-04" db="EMBL/GenBank/DDBJ databases">
        <title>Friends and foes A comparative genomics studyof 23 Aspergillus species from section Flavi.</title>
        <authorList>
            <consortium name="DOE Joint Genome Institute"/>
            <person name="Kjaerbolling I."/>
            <person name="Vesth T."/>
            <person name="Frisvad J.C."/>
            <person name="Nybo J.L."/>
            <person name="Theobald S."/>
            <person name="Kildgaard S."/>
            <person name="Isbrandt T."/>
            <person name="Kuo A."/>
            <person name="Sato A."/>
            <person name="Lyhne E.K."/>
            <person name="Kogle M.E."/>
            <person name="Wiebenga A."/>
            <person name="Kun R.S."/>
            <person name="Lubbers R.J."/>
            <person name="Makela M.R."/>
            <person name="Barry K."/>
            <person name="Chovatia M."/>
            <person name="Clum A."/>
            <person name="Daum C."/>
            <person name="Haridas S."/>
            <person name="He G."/>
            <person name="LaButti K."/>
            <person name="Lipzen A."/>
            <person name="Mondo S."/>
            <person name="Riley R."/>
            <person name="Salamov A."/>
            <person name="Simmons B.A."/>
            <person name="Magnuson J.K."/>
            <person name="Henrissat B."/>
            <person name="Mortensen U.H."/>
            <person name="Larsen T.O."/>
            <person name="Devries R.P."/>
            <person name="Grigoriev I.V."/>
            <person name="Machida M."/>
            <person name="Baker S.E."/>
            <person name="Andersen M.R."/>
        </authorList>
    </citation>
    <scope>NUCLEOTIDE SEQUENCE [LARGE SCALE GENOMIC DNA]</scope>
    <source>
        <strain evidence="3">CBS 130015</strain>
    </source>
</reference>
<dbReference type="AlphaFoldDB" id="A0A5N6VU67"/>
<dbReference type="PANTHER" id="PTHR42951:SF14">
    <property type="entry name" value="METALLO-BETA-LACTAMASE SUPERFAMILY PROTEIN"/>
    <property type="match status" value="1"/>
</dbReference>
<accession>A0A5N6VU67</accession>
<name>A0A5N6VU67_9EURO</name>
<dbReference type="InterPro" id="IPR036866">
    <property type="entry name" value="RibonucZ/Hydroxyglut_hydro"/>
</dbReference>
<organism evidence="2 3">
    <name type="scientific">Aspergillus transmontanensis</name>
    <dbReference type="NCBI Taxonomy" id="1034304"/>
    <lineage>
        <taxon>Eukaryota</taxon>
        <taxon>Fungi</taxon>
        <taxon>Dikarya</taxon>
        <taxon>Ascomycota</taxon>
        <taxon>Pezizomycotina</taxon>
        <taxon>Eurotiomycetes</taxon>
        <taxon>Eurotiomycetidae</taxon>
        <taxon>Eurotiales</taxon>
        <taxon>Aspergillaceae</taxon>
        <taxon>Aspergillus</taxon>
        <taxon>Aspergillus subgen. Circumdati</taxon>
    </lineage>
</organism>
<feature type="domain" description="Metallo-beta-lactamase" evidence="1">
    <location>
        <begin position="30"/>
        <end position="218"/>
    </location>
</feature>
<proteinExistence type="predicted"/>